<reference evidence="1" key="1">
    <citation type="submission" date="2022-11" db="EMBL/GenBank/DDBJ databases">
        <title>Minimal conservation of predation-associated metabolite biosynthetic gene clusters underscores biosynthetic potential of Myxococcota including descriptions for ten novel species: Archangium lansinium sp. nov., Myxococcus landrumus sp. nov., Nannocystis bai.</title>
        <authorList>
            <person name="Ahearne A."/>
            <person name="Stevens C."/>
            <person name="Phillips K."/>
        </authorList>
    </citation>
    <scope>NUCLEOTIDE SEQUENCE</scope>
    <source>
        <strain evidence="1">Na p29</strain>
    </source>
</reference>
<evidence type="ECO:0000313" key="2">
    <source>
        <dbReference type="Proteomes" id="UP001150924"/>
    </source>
</evidence>
<dbReference type="EMBL" id="JAPNKE010000002">
    <property type="protein sequence ID" value="MCY1014144.1"/>
    <property type="molecule type" value="Genomic_DNA"/>
</dbReference>
<gene>
    <name evidence="1" type="ORF">OV079_53255</name>
</gene>
<organism evidence="1 2">
    <name type="scientific">Nannocystis pusilla</name>
    <dbReference type="NCBI Taxonomy" id="889268"/>
    <lineage>
        <taxon>Bacteria</taxon>
        <taxon>Pseudomonadati</taxon>
        <taxon>Myxococcota</taxon>
        <taxon>Polyangia</taxon>
        <taxon>Nannocystales</taxon>
        <taxon>Nannocystaceae</taxon>
        <taxon>Nannocystis</taxon>
    </lineage>
</organism>
<protein>
    <submittedName>
        <fullName evidence="1">Uncharacterized protein</fullName>
    </submittedName>
</protein>
<dbReference type="Proteomes" id="UP001150924">
    <property type="component" value="Unassembled WGS sequence"/>
</dbReference>
<keyword evidence="2" id="KW-1185">Reference proteome</keyword>
<accession>A0A9X3J4S1</accession>
<comment type="caution">
    <text evidence="1">The sequence shown here is derived from an EMBL/GenBank/DDBJ whole genome shotgun (WGS) entry which is preliminary data.</text>
</comment>
<name>A0A9X3J4S1_9BACT</name>
<sequence length="65" mass="7204">MPLVAEHQPAHIRMQAVGADHQVEAPRRAALERHVDARLVLAQRRDRIAVDVLHLAAAGADEDLR</sequence>
<evidence type="ECO:0000313" key="1">
    <source>
        <dbReference type="EMBL" id="MCY1014144.1"/>
    </source>
</evidence>
<dbReference type="AlphaFoldDB" id="A0A9X3J4S1"/>
<proteinExistence type="predicted"/>